<dbReference type="Proteomes" id="UP001259832">
    <property type="component" value="Unassembled WGS sequence"/>
</dbReference>
<dbReference type="AlphaFoldDB" id="A0AAD9G248"/>
<evidence type="ECO:0000313" key="2">
    <source>
        <dbReference type="EMBL" id="KAK1930483.1"/>
    </source>
</evidence>
<sequence length="157" mass="16938">MVAVVLVFLLSMLGAFVDAGYIELFKDASFKNKLIRIENVLTDVCYNFVCDKLDNTITSAKWKGLPETGSLFAGGEAVISFITDKSCSGGEVRRFAINTQSKSSPKFPANFKSDGIGNAISSFKVWNTGFDGGLLNICPSSESAFVLNTTIVQQTNV</sequence>
<evidence type="ECO:0000313" key="3">
    <source>
        <dbReference type="Proteomes" id="UP001259832"/>
    </source>
</evidence>
<name>A0AAD9G248_9STRA</name>
<gene>
    <name evidence="2" type="ORF">P3T76_014154</name>
</gene>
<protein>
    <submittedName>
        <fullName evidence="2">Uncharacterized protein</fullName>
    </submittedName>
</protein>
<feature type="chain" id="PRO_5042238425" evidence="1">
    <location>
        <begin position="20"/>
        <end position="157"/>
    </location>
</feature>
<feature type="signal peptide" evidence="1">
    <location>
        <begin position="1"/>
        <end position="19"/>
    </location>
</feature>
<proteinExistence type="predicted"/>
<organism evidence="2 3">
    <name type="scientific">Phytophthora citrophthora</name>
    <dbReference type="NCBI Taxonomy" id="4793"/>
    <lineage>
        <taxon>Eukaryota</taxon>
        <taxon>Sar</taxon>
        <taxon>Stramenopiles</taxon>
        <taxon>Oomycota</taxon>
        <taxon>Peronosporomycetes</taxon>
        <taxon>Peronosporales</taxon>
        <taxon>Peronosporaceae</taxon>
        <taxon>Phytophthora</taxon>
    </lineage>
</organism>
<reference evidence="2" key="1">
    <citation type="submission" date="2023-08" db="EMBL/GenBank/DDBJ databases">
        <title>Reference Genome Resource for the Citrus Pathogen Phytophthora citrophthora.</title>
        <authorList>
            <person name="Moller H."/>
            <person name="Coetzee B."/>
            <person name="Rose L.J."/>
            <person name="Van Niekerk J.M."/>
        </authorList>
    </citation>
    <scope>NUCLEOTIDE SEQUENCE</scope>
    <source>
        <strain evidence="2">STE-U-9442</strain>
    </source>
</reference>
<keyword evidence="3" id="KW-1185">Reference proteome</keyword>
<keyword evidence="1" id="KW-0732">Signal</keyword>
<accession>A0AAD9G248</accession>
<dbReference type="EMBL" id="JASMQC010000039">
    <property type="protein sequence ID" value="KAK1930483.1"/>
    <property type="molecule type" value="Genomic_DNA"/>
</dbReference>
<comment type="caution">
    <text evidence="2">The sequence shown here is derived from an EMBL/GenBank/DDBJ whole genome shotgun (WGS) entry which is preliminary data.</text>
</comment>
<evidence type="ECO:0000256" key="1">
    <source>
        <dbReference type="SAM" id="SignalP"/>
    </source>
</evidence>